<protein>
    <submittedName>
        <fullName evidence="3">Cobalt transporter</fullName>
    </submittedName>
</protein>
<sequence>MIQRLLAVGLLAGLLAGLAVAALQNVTTTPLILAAEVYETAAEQAHAGGEAHQHEHAAEPAWEPAPGLQRTAATSVATSVTAVGYAFVLLALMLLSGETIEPKRAALWGACAFASTGLATSLGLAPELPGSAAGDLAARQLWWIGTAAATGAGLFAVLRVERPLVKALGAALILAPHLIGAPQPPAPESTAPAELAARFAAASLAIHAITWILVGAAVGFVWRHLSTKTSAEAAA</sequence>
<feature type="transmembrane region" description="Helical" evidence="1">
    <location>
        <begin position="107"/>
        <end position="125"/>
    </location>
</feature>
<dbReference type="NCBIfam" id="TIGR02458">
    <property type="entry name" value="CbtA"/>
    <property type="match status" value="1"/>
</dbReference>
<proteinExistence type="predicted"/>
<dbReference type="InterPro" id="IPR012666">
    <property type="entry name" value="CbtA_put"/>
</dbReference>
<feature type="chain" id="PRO_5015763181" evidence="2">
    <location>
        <begin position="22"/>
        <end position="235"/>
    </location>
</feature>
<comment type="caution">
    <text evidence="3">The sequence shown here is derived from an EMBL/GenBank/DDBJ whole genome shotgun (WGS) entry which is preliminary data.</text>
</comment>
<keyword evidence="2" id="KW-0732">Signal</keyword>
<keyword evidence="1" id="KW-0812">Transmembrane</keyword>
<feature type="transmembrane region" description="Helical" evidence="1">
    <location>
        <begin position="72"/>
        <end position="95"/>
    </location>
</feature>
<feature type="transmembrane region" description="Helical" evidence="1">
    <location>
        <begin position="140"/>
        <end position="158"/>
    </location>
</feature>
<dbReference type="Proteomes" id="UP000245137">
    <property type="component" value="Unassembled WGS sequence"/>
</dbReference>
<feature type="signal peptide" evidence="2">
    <location>
        <begin position="1"/>
        <end position="21"/>
    </location>
</feature>
<organism evidence="3 4">
    <name type="scientific">Methylosinus sporium</name>
    <dbReference type="NCBI Taxonomy" id="428"/>
    <lineage>
        <taxon>Bacteria</taxon>
        <taxon>Pseudomonadati</taxon>
        <taxon>Pseudomonadota</taxon>
        <taxon>Alphaproteobacteria</taxon>
        <taxon>Hyphomicrobiales</taxon>
        <taxon>Methylocystaceae</taxon>
        <taxon>Methylosinus</taxon>
    </lineage>
</organism>
<dbReference type="OrthoDB" id="9813640at2"/>
<evidence type="ECO:0000256" key="2">
    <source>
        <dbReference type="SAM" id="SignalP"/>
    </source>
</evidence>
<gene>
    <name evidence="3" type="ORF">C5689_05895</name>
</gene>
<dbReference type="AlphaFoldDB" id="A0A2U1STP1"/>
<evidence type="ECO:0000313" key="3">
    <source>
        <dbReference type="EMBL" id="PWB94970.1"/>
    </source>
</evidence>
<accession>A0A2U1STP1</accession>
<name>A0A2U1STP1_METSR</name>
<evidence type="ECO:0000313" key="4">
    <source>
        <dbReference type="Proteomes" id="UP000245137"/>
    </source>
</evidence>
<dbReference type="Pfam" id="PF09490">
    <property type="entry name" value="CbtA"/>
    <property type="match status" value="1"/>
</dbReference>
<keyword evidence="1" id="KW-0472">Membrane</keyword>
<dbReference type="RefSeq" id="WP_108916339.1">
    <property type="nucleotide sequence ID" value="NZ_BGJY01000005.1"/>
</dbReference>
<feature type="transmembrane region" description="Helical" evidence="1">
    <location>
        <begin position="199"/>
        <end position="222"/>
    </location>
</feature>
<keyword evidence="1" id="KW-1133">Transmembrane helix</keyword>
<feature type="transmembrane region" description="Helical" evidence="1">
    <location>
        <begin position="163"/>
        <end position="179"/>
    </location>
</feature>
<keyword evidence="4" id="KW-1185">Reference proteome</keyword>
<evidence type="ECO:0000256" key="1">
    <source>
        <dbReference type="SAM" id="Phobius"/>
    </source>
</evidence>
<reference evidence="3 4" key="1">
    <citation type="journal article" date="2018" name="Appl. Microbiol. Biotechnol.">
        <title>Co-cultivation of the strictly anaerobic methanogen Methanosarcina barkeri with aerobic methanotrophs in an oxygen-limited membrane bioreactor.</title>
        <authorList>
            <person name="In 't Zandt M.H."/>
            <person name="van den Bosch T.J.M."/>
            <person name="Rijkers R."/>
            <person name="van Kessel M.A.H.J."/>
            <person name="Jetten M.S.M."/>
            <person name="Welte C.U."/>
        </authorList>
    </citation>
    <scope>NUCLEOTIDE SEQUENCE [LARGE SCALE GENOMIC DNA]</scope>
    <source>
        <strain evidence="3 4">DSM 17706</strain>
    </source>
</reference>
<dbReference type="EMBL" id="PUIV01000005">
    <property type="protein sequence ID" value="PWB94970.1"/>
    <property type="molecule type" value="Genomic_DNA"/>
</dbReference>